<evidence type="ECO:0008006" key="4">
    <source>
        <dbReference type="Google" id="ProtNLM"/>
    </source>
</evidence>
<evidence type="ECO:0000313" key="3">
    <source>
        <dbReference type="Proteomes" id="UP000051658"/>
    </source>
</evidence>
<keyword evidence="1" id="KW-0812">Transmembrane</keyword>
<dbReference type="EMBL" id="JQBS01000024">
    <property type="protein sequence ID" value="KRN56633.1"/>
    <property type="molecule type" value="Genomic_DNA"/>
</dbReference>
<dbReference type="PATRIC" id="fig|1449336.4.peg.901"/>
<dbReference type="Proteomes" id="UP000051658">
    <property type="component" value="Unassembled WGS sequence"/>
</dbReference>
<sequence length="263" mass="29570">MKQCEKCQTELTEEQDVCPNCSEDKERTDLLQEEIVSEKGADEPDTGNVDSAVIKEHAHHYWSYLRQTLKTPLKKDNAGQWWYGLVSVGLISLFTAFCMARLVSASPYSGLFSDSNMMGTLGIFFKIFIATGIQLSLLAGVSYGFNHLVMKNEMEWKTFSLYFFNLLNGSIIVTAIMAILSIIGYSVLDIITYLAIFNLMLYFVAFLVTIVFNENKSRLDTFYLALASGAVAGAVLLFFVRIIFASLLGSFFKKKKNIRQLVV</sequence>
<feature type="transmembrane region" description="Helical" evidence="1">
    <location>
        <begin position="190"/>
        <end position="212"/>
    </location>
</feature>
<gene>
    <name evidence="2" type="ORF">IV74_GL000881</name>
</gene>
<feature type="transmembrane region" description="Helical" evidence="1">
    <location>
        <begin position="224"/>
        <end position="252"/>
    </location>
</feature>
<dbReference type="AlphaFoldDB" id="A0A0R2HVB6"/>
<keyword evidence="1" id="KW-1133">Transmembrane helix</keyword>
<accession>A0A0R2HVB6</accession>
<keyword evidence="1" id="KW-0472">Membrane</keyword>
<keyword evidence="3" id="KW-1185">Reference proteome</keyword>
<feature type="transmembrane region" description="Helical" evidence="1">
    <location>
        <begin position="123"/>
        <end position="149"/>
    </location>
</feature>
<comment type="caution">
    <text evidence="2">The sequence shown here is derived from an EMBL/GenBank/DDBJ whole genome shotgun (WGS) entry which is preliminary data.</text>
</comment>
<proteinExistence type="predicted"/>
<evidence type="ECO:0000256" key="1">
    <source>
        <dbReference type="SAM" id="Phobius"/>
    </source>
</evidence>
<organism evidence="2 3">
    <name type="scientific">Carnobacterium divergens DSM 20623</name>
    <dbReference type="NCBI Taxonomy" id="1449336"/>
    <lineage>
        <taxon>Bacteria</taxon>
        <taxon>Bacillati</taxon>
        <taxon>Bacillota</taxon>
        <taxon>Bacilli</taxon>
        <taxon>Lactobacillales</taxon>
        <taxon>Carnobacteriaceae</taxon>
        <taxon>Carnobacterium</taxon>
    </lineage>
</organism>
<name>A0A0R2HVB6_CARDV</name>
<dbReference type="RefSeq" id="WP_034573056.1">
    <property type="nucleotide sequence ID" value="NZ_JQBS01000024.1"/>
</dbReference>
<feature type="transmembrane region" description="Helical" evidence="1">
    <location>
        <begin position="161"/>
        <end position="184"/>
    </location>
</feature>
<evidence type="ECO:0000313" key="2">
    <source>
        <dbReference type="EMBL" id="KRN56633.1"/>
    </source>
</evidence>
<feature type="transmembrane region" description="Helical" evidence="1">
    <location>
        <begin position="81"/>
        <end position="103"/>
    </location>
</feature>
<reference evidence="2 3" key="1">
    <citation type="journal article" date="2015" name="Genome Announc.">
        <title>Expanding the biotechnology potential of lactobacilli through comparative genomics of 213 strains and associated genera.</title>
        <authorList>
            <person name="Sun Z."/>
            <person name="Harris H.M."/>
            <person name="McCann A."/>
            <person name="Guo C."/>
            <person name="Argimon S."/>
            <person name="Zhang W."/>
            <person name="Yang X."/>
            <person name="Jeffery I.B."/>
            <person name="Cooney J.C."/>
            <person name="Kagawa T.F."/>
            <person name="Liu W."/>
            <person name="Song Y."/>
            <person name="Salvetti E."/>
            <person name="Wrobel A."/>
            <person name="Rasinkangas P."/>
            <person name="Parkhill J."/>
            <person name="Rea M.C."/>
            <person name="O'Sullivan O."/>
            <person name="Ritari J."/>
            <person name="Douillard F.P."/>
            <person name="Paul Ross R."/>
            <person name="Yang R."/>
            <person name="Briner A.E."/>
            <person name="Felis G.E."/>
            <person name="de Vos W.M."/>
            <person name="Barrangou R."/>
            <person name="Klaenhammer T.R."/>
            <person name="Caufield P.W."/>
            <person name="Cui Y."/>
            <person name="Zhang H."/>
            <person name="O'Toole P.W."/>
        </authorList>
    </citation>
    <scope>NUCLEOTIDE SEQUENCE [LARGE SCALE GENOMIC DNA]</scope>
    <source>
        <strain evidence="2 3">DSM 20623</strain>
    </source>
</reference>
<dbReference type="GeneID" id="89589958"/>
<protein>
    <recommendedName>
        <fullName evidence="4">Zinc ribbon domain-containing protein</fullName>
    </recommendedName>
</protein>